<dbReference type="GeneID" id="5797981"/>
<dbReference type="KEGG" id="vg:5797981"/>
<proteinExistence type="predicted"/>
<dbReference type="InterPro" id="IPR037236">
    <property type="entry name" value="STIV_B116-like_sf"/>
</dbReference>
<evidence type="ECO:0000313" key="2">
    <source>
        <dbReference type="Proteomes" id="UP000008745"/>
    </source>
</evidence>
<keyword evidence="2" id="KW-1185">Reference proteome</keyword>
<name>A7WKU3_9VIRU</name>
<evidence type="ECO:0008006" key="3">
    <source>
        <dbReference type="Google" id="ProtNLM"/>
    </source>
</evidence>
<protein>
    <recommendedName>
        <fullName evidence="3">DUF1874 domain-containing protein</fullName>
    </recommendedName>
</protein>
<dbReference type="OrthoDB" id="18199at10239"/>
<sequence length="109" mass="12389">MLYILNSAILPLKPGEEYLIKAKEINIEQAKKLVQNEKFTSAIGHDATAKLLSNILEVNVTMNRIAIRVSHGDKILAFLLKQRLPEGTVIKSVEELEKIGYELWLFEIQ</sequence>
<organism evidence="1 2">
    <name type="scientific">Betalipothrixvirus puteoliense</name>
    <dbReference type="NCBI Taxonomy" id="346884"/>
    <lineage>
        <taxon>Viruses</taxon>
        <taxon>Adnaviria</taxon>
        <taxon>Zilligvirae</taxon>
        <taxon>Taleaviricota</taxon>
        <taxon>Tokiviricetes</taxon>
        <taxon>Ligamenvirales</taxon>
        <taxon>Lipothrixviridae</taxon>
        <taxon>Betalipothrixvirus</taxon>
    </lineage>
</organism>
<dbReference type="RefSeq" id="YP_001604294.1">
    <property type="nucleotide sequence ID" value="NC_010154.1"/>
</dbReference>
<dbReference type="InterPro" id="IPR015055">
    <property type="entry name" value="STIV_B116-like"/>
</dbReference>
<reference evidence="2" key="1">
    <citation type="journal article" date="2008" name="J. Virol.">
        <title>Structure of the acidianus filamentous virus 3 and comparative genomics of related archaeal lipothrixviruses.</title>
        <authorList>
            <person name="Vestergaard G."/>
            <person name="Aramayo R."/>
            <person name="Basta T."/>
            <person name="Haring M."/>
            <person name="Peng X."/>
            <person name="Brugger K."/>
            <person name="Chen L."/>
            <person name="Rachel R."/>
            <person name="Boisset N."/>
            <person name="Garrett R.A."/>
            <person name="Prangishvili D."/>
        </authorList>
    </citation>
    <scope>NUCLEOTIDE SEQUENCE [LARGE SCALE GENOMIC DNA]</scope>
</reference>
<accession>A7WKU3</accession>
<dbReference type="Pfam" id="PF08960">
    <property type="entry name" value="STIV_B116-like"/>
    <property type="match status" value="1"/>
</dbReference>
<dbReference type="SUPFAM" id="SSF143602">
    <property type="entry name" value="STIV B116-like"/>
    <property type="match status" value="1"/>
</dbReference>
<evidence type="ECO:0000313" key="1">
    <source>
        <dbReference type="EMBL" id="CAJ31690.1"/>
    </source>
</evidence>
<dbReference type="EMBL" id="AM087123">
    <property type="protein sequence ID" value="CAJ31690.1"/>
    <property type="molecule type" value="Genomic_DNA"/>
</dbReference>
<dbReference type="Proteomes" id="UP000008745">
    <property type="component" value="Segment"/>
</dbReference>
<dbReference type="Gene3D" id="3.40.50.11170">
    <property type="entry name" value="Uncharacterised protein PF08960, DUF1874"/>
    <property type="match status" value="1"/>
</dbReference>